<dbReference type="PANTHER" id="PTHR43280:SF29">
    <property type="entry name" value="ARAC-FAMILY TRANSCRIPTIONAL REGULATOR"/>
    <property type="match status" value="1"/>
</dbReference>
<gene>
    <name evidence="6" type="ORF">EHS15_06350</name>
</gene>
<reference evidence="6" key="1">
    <citation type="journal article" date="2019" name="PLoS Negl. Trop. Dis.">
        <title>Revisiting the worldwide diversity of Leptospira species in the environment.</title>
        <authorList>
            <person name="Vincent A.T."/>
            <person name="Schiettekatte O."/>
            <person name="Bourhy P."/>
            <person name="Veyrier F.J."/>
            <person name="Picardeau M."/>
        </authorList>
    </citation>
    <scope>NUCLEOTIDE SEQUENCE [LARGE SCALE GENOMIC DNA]</scope>
    <source>
        <strain evidence="6">201300427</strain>
    </source>
</reference>
<dbReference type="Proteomes" id="UP000298058">
    <property type="component" value="Unassembled WGS sequence"/>
</dbReference>
<keyword evidence="4" id="KW-0472">Membrane</keyword>
<dbReference type="EMBL" id="RQHW01000018">
    <property type="protein sequence ID" value="TGN19992.1"/>
    <property type="molecule type" value="Genomic_DNA"/>
</dbReference>
<proteinExistence type="predicted"/>
<dbReference type="AlphaFoldDB" id="A0A4R9M1P4"/>
<accession>A0A4R9M1P4</accession>
<evidence type="ECO:0000313" key="7">
    <source>
        <dbReference type="Proteomes" id="UP000298058"/>
    </source>
</evidence>
<organism evidence="6 7">
    <name type="scientific">Leptospira idonii</name>
    <dbReference type="NCBI Taxonomy" id="1193500"/>
    <lineage>
        <taxon>Bacteria</taxon>
        <taxon>Pseudomonadati</taxon>
        <taxon>Spirochaetota</taxon>
        <taxon>Spirochaetia</taxon>
        <taxon>Leptospirales</taxon>
        <taxon>Leptospiraceae</taxon>
        <taxon>Leptospira</taxon>
    </lineage>
</organism>
<feature type="transmembrane region" description="Helical" evidence="4">
    <location>
        <begin position="13"/>
        <end position="32"/>
    </location>
</feature>
<evidence type="ECO:0000313" key="6">
    <source>
        <dbReference type="EMBL" id="TGN19992.1"/>
    </source>
</evidence>
<dbReference type="InterPro" id="IPR009057">
    <property type="entry name" value="Homeodomain-like_sf"/>
</dbReference>
<dbReference type="PROSITE" id="PS01124">
    <property type="entry name" value="HTH_ARAC_FAMILY_2"/>
    <property type="match status" value="1"/>
</dbReference>
<dbReference type="RefSeq" id="WP_135759710.1">
    <property type="nucleotide sequence ID" value="NZ_RQHW01000018.1"/>
</dbReference>
<dbReference type="SMART" id="SM00342">
    <property type="entry name" value="HTH_ARAC"/>
    <property type="match status" value="1"/>
</dbReference>
<feature type="transmembrane region" description="Helical" evidence="4">
    <location>
        <begin position="138"/>
        <end position="159"/>
    </location>
</feature>
<dbReference type="GO" id="GO:0003700">
    <property type="term" value="F:DNA-binding transcription factor activity"/>
    <property type="evidence" value="ECO:0007669"/>
    <property type="project" value="InterPro"/>
</dbReference>
<evidence type="ECO:0000256" key="3">
    <source>
        <dbReference type="ARBA" id="ARBA00023163"/>
    </source>
</evidence>
<dbReference type="Gene3D" id="1.10.10.60">
    <property type="entry name" value="Homeodomain-like"/>
    <property type="match status" value="1"/>
</dbReference>
<keyword evidence="4" id="KW-0812">Transmembrane</keyword>
<feature type="transmembrane region" description="Helical" evidence="4">
    <location>
        <begin position="39"/>
        <end position="60"/>
    </location>
</feature>
<feature type="transmembrane region" description="Helical" evidence="4">
    <location>
        <begin position="66"/>
        <end position="86"/>
    </location>
</feature>
<dbReference type="OrthoDB" id="345413at2"/>
<sequence length="384" mass="44707">MHPFPPPHHGPRLPIPEISIAITLLGVIILLSKKPRFSFDIMFALFLTSLGFLHLGHLFGRWGGPVYFDFFHLTQILIGPLFFLYIKDISGKPFQKRDIWHLVPFLIYVSCFLILQIGEETEDKDRIYETFFHTRDSILKYISLFSLASYSVYSLWYVNRIRKDETSDLAYPIDVLDLRWTFGVLFLFFFIVSYHIVWGYIRSYYGHEVLPFLPPIKGFDVLTFTFVISIFGVRQNLLYSAWLLGHESIRKAAPKKKYKKSGLTESKLNEYAASIQKYMENQKPYRDGDFSLDDLSSALGKPRSHLTQSLSEVLETNFYQFVNEYRVREIISEMEANRSGKINLLHLALQNGFNSKSTFNDSFKRVTGKSPSDYLKEKSLKNES</sequence>
<keyword evidence="3" id="KW-0804">Transcription</keyword>
<feature type="transmembrane region" description="Helical" evidence="4">
    <location>
        <begin position="180"/>
        <end position="201"/>
    </location>
</feature>
<comment type="caution">
    <text evidence="6">The sequence shown here is derived from an EMBL/GenBank/DDBJ whole genome shotgun (WGS) entry which is preliminary data.</text>
</comment>
<feature type="domain" description="HTH araC/xylS-type" evidence="5">
    <location>
        <begin position="273"/>
        <end position="377"/>
    </location>
</feature>
<dbReference type="InterPro" id="IPR018060">
    <property type="entry name" value="HTH_AraC"/>
</dbReference>
<dbReference type="Pfam" id="PF12833">
    <property type="entry name" value="HTH_18"/>
    <property type="match status" value="1"/>
</dbReference>
<evidence type="ECO:0000256" key="4">
    <source>
        <dbReference type="SAM" id="Phobius"/>
    </source>
</evidence>
<dbReference type="GO" id="GO:0043565">
    <property type="term" value="F:sequence-specific DNA binding"/>
    <property type="evidence" value="ECO:0007669"/>
    <property type="project" value="InterPro"/>
</dbReference>
<keyword evidence="1" id="KW-0805">Transcription regulation</keyword>
<dbReference type="SUPFAM" id="SSF46689">
    <property type="entry name" value="Homeodomain-like"/>
    <property type="match status" value="1"/>
</dbReference>
<name>A0A4R9M1P4_9LEPT</name>
<evidence type="ECO:0000256" key="2">
    <source>
        <dbReference type="ARBA" id="ARBA00023125"/>
    </source>
</evidence>
<feature type="transmembrane region" description="Helical" evidence="4">
    <location>
        <begin position="221"/>
        <end position="245"/>
    </location>
</feature>
<evidence type="ECO:0000256" key="1">
    <source>
        <dbReference type="ARBA" id="ARBA00023015"/>
    </source>
</evidence>
<protein>
    <submittedName>
        <fullName evidence="6">AraC family transcriptional regulator</fullName>
    </submittedName>
</protein>
<keyword evidence="7" id="KW-1185">Reference proteome</keyword>
<keyword evidence="2" id="KW-0238">DNA-binding</keyword>
<evidence type="ECO:0000259" key="5">
    <source>
        <dbReference type="PROSITE" id="PS01124"/>
    </source>
</evidence>
<feature type="transmembrane region" description="Helical" evidence="4">
    <location>
        <begin position="98"/>
        <end position="118"/>
    </location>
</feature>
<dbReference type="PANTHER" id="PTHR43280">
    <property type="entry name" value="ARAC-FAMILY TRANSCRIPTIONAL REGULATOR"/>
    <property type="match status" value="1"/>
</dbReference>
<keyword evidence="4" id="KW-1133">Transmembrane helix</keyword>